<dbReference type="RefSeq" id="WP_264735104.1">
    <property type="nucleotide sequence ID" value="NZ_JAPDNS010000002.1"/>
</dbReference>
<sequence>MGSITPAAVNIYPDPTNGAVYCNFGVKINLAGHILQRTYFTTNKYYLPDSWANGIYIMEVRTTDKKVFVSKIILKR</sequence>
<keyword evidence="2" id="KW-1185">Reference proteome</keyword>
<gene>
    <name evidence="1" type="ORF">OL497_30695</name>
</gene>
<accession>A0ABT3IWD9</accession>
<dbReference type="Proteomes" id="UP001207742">
    <property type="component" value="Unassembled WGS sequence"/>
</dbReference>
<comment type="caution">
    <text evidence="1">The sequence shown here is derived from an EMBL/GenBank/DDBJ whole genome shotgun (WGS) entry which is preliminary data.</text>
</comment>
<proteinExistence type="predicted"/>
<organism evidence="1 2">
    <name type="scientific">Chitinophaga nivalis</name>
    <dbReference type="NCBI Taxonomy" id="2991709"/>
    <lineage>
        <taxon>Bacteria</taxon>
        <taxon>Pseudomonadati</taxon>
        <taxon>Bacteroidota</taxon>
        <taxon>Chitinophagia</taxon>
        <taxon>Chitinophagales</taxon>
        <taxon>Chitinophagaceae</taxon>
        <taxon>Chitinophaga</taxon>
    </lineage>
</organism>
<protein>
    <submittedName>
        <fullName evidence="1">T9SS type A sorting domain-containing protein</fullName>
    </submittedName>
</protein>
<evidence type="ECO:0000313" key="2">
    <source>
        <dbReference type="Proteomes" id="UP001207742"/>
    </source>
</evidence>
<reference evidence="1 2" key="1">
    <citation type="submission" date="2022-10" db="EMBL/GenBank/DDBJ databases">
        <title>Chitinophaga nivalis PC15 sp. nov., isolated from Pyeongchang county, South Korea.</title>
        <authorList>
            <person name="Trinh H.N."/>
        </authorList>
    </citation>
    <scope>NUCLEOTIDE SEQUENCE [LARGE SCALE GENOMIC DNA]</scope>
    <source>
        <strain evidence="1 2">PC14</strain>
    </source>
</reference>
<dbReference type="EMBL" id="JAPDNS010000002">
    <property type="protein sequence ID" value="MCW3488302.1"/>
    <property type="molecule type" value="Genomic_DNA"/>
</dbReference>
<name>A0ABT3IWD9_9BACT</name>
<evidence type="ECO:0000313" key="1">
    <source>
        <dbReference type="EMBL" id="MCW3488302.1"/>
    </source>
</evidence>